<dbReference type="PANTHER" id="PTHR42973:SF9">
    <property type="entry name" value="FAD-BINDING PCMH-TYPE DOMAIN-CONTAINING PROTEIN-RELATED"/>
    <property type="match status" value="1"/>
</dbReference>
<dbReference type="Pfam" id="PF08031">
    <property type="entry name" value="BBE"/>
    <property type="match status" value="1"/>
</dbReference>
<dbReference type="GO" id="GO:0016491">
    <property type="term" value="F:oxidoreductase activity"/>
    <property type="evidence" value="ECO:0007669"/>
    <property type="project" value="UniProtKB-KW"/>
</dbReference>
<evidence type="ECO:0000313" key="8">
    <source>
        <dbReference type="Proteomes" id="UP001152300"/>
    </source>
</evidence>
<keyword evidence="5" id="KW-0560">Oxidoreductase</keyword>
<keyword evidence="4" id="KW-0274">FAD</keyword>
<evidence type="ECO:0000313" key="7">
    <source>
        <dbReference type="EMBL" id="KAJ8068840.1"/>
    </source>
</evidence>
<evidence type="ECO:0000256" key="4">
    <source>
        <dbReference type="ARBA" id="ARBA00022827"/>
    </source>
</evidence>
<dbReference type="AlphaFoldDB" id="A0A9X0AU04"/>
<dbReference type="InterPro" id="IPR050416">
    <property type="entry name" value="FAD-linked_Oxidoreductase"/>
</dbReference>
<dbReference type="InterPro" id="IPR016169">
    <property type="entry name" value="FAD-bd_PCMH_sub2"/>
</dbReference>
<reference evidence="7" key="1">
    <citation type="submission" date="2022-11" db="EMBL/GenBank/DDBJ databases">
        <title>Genome Resource of Sclerotinia nivalis Strain SnTB1, a Plant Pathogen Isolated from American Ginseng.</title>
        <authorList>
            <person name="Fan S."/>
        </authorList>
    </citation>
    <scope>NUCLEOTIDE SEQUENCE</scope>
    <source>
        <strain evidence="7">SnTB1</strain>
    </source>
</reference>
<evidence type="ECO:0000256" key="5">
    <source>
        <dbReference type="ARBA" id="ARBA00023002"/>
    </source>
</evidence>
<accession>A0A9X0AU04</accession>
<keyword evidence="3" id="KW-0285">Flavoprotein</keyword>
<comment type="caution">
    <text evidence="7">The sequence shown here is derived from an EMBL/GenBank/DDBJ whole genome shotgun (WGS) entry which is preliminary data.</text>
</comment>
<evidence type="ECO:0000256" key="1">
    <source>
        <dbReference type="ARBA" id="ARBA00001974"/>
    </source>
</evidence>
<dbReference type="Pfam" id="PF01565">
    <property type="entry name" value="FAD_binding_4"/>
    <property type="match status" value="1"/>
</dbReference>
<dbReference type="InterPro" id="IPR036318">
    <property type="entry name" value="FAD-bd_PCMH-like_sf"/>
</dbReference>
<dbReference type="Proteomes" id="UP001152300">
    <property type="component" value="Unassembled WGS sequence"/>
</dbReference>
<sequence length="317" mass="34926">MLFEDSQTATIGGGANVSDTVSTLTSLGKRTMTGICECVGISAPALGGGHGWLQGQYGLMADQVISTRLLLPNGELVTVSENSNPDLFCAIRGAGHNFGLVTEWEYRPVLWFGIIYNGSPEIAHEYAKPFYDIGPLSIQTGQGSIHDLAVITFQDADGPGCAYGSTSLRYPIGLNSYNVTTVRQVYNEIDKTFGKVPEIAGSFFPLEGYSTQVVKAIDPESTAFPHRDDNVLVTSYVMYAPNSTIDPIAKEFGEKLRKYLLDGSEDPAHLHAYVNYANSDESLQAVYGWEDWRLEKLRKLKAQWDPKNIMRYYVPIE</sequence>
<dbReference type="Gene3D" id="3.30.465.10">
    <property type="match status" value="2"/>
</dbReference>
<comment type="similarity">
    <text evidence="2">Belongs to the oxygen-dependent FAD-linked oxidoreductase family.</text>
</comment>
<dbReference type="EMBL" id="JAPEIS010000002">
    <property type="protein sequence ID" value="KAJ8068840.1"/>
    <property type="molecule type" value="Genomic_DNA"/>
</dbReference>
<gene>
    <name evidence="7" type="ORF">OCU04_002530</name>
</gene>
<proteinExistence type="inferred from homology"/>
<keyword evidence="8" id="KW-1185">Reference proteome</keyword>
<evidence type="ECO:0000259" key="6">
    <source>
        <dbReference type="PROSITE" id="PS51387"/>
    </source>
</evidence>
<organism evidence="7 8">
    <name type="scientific">Sclerotinia nivalis</name>
    <dbReference type="NCBI Taxonomy" id="352851"/>
    <lineage>
        <taxon>Eukaryota</taxon>
        <taxon>Fungi</taxon>
        <taxon>Dikarya</taxon>
        <taxon>Ascomycota</taxon>
        <taxon>Pezizomycotina</taxon>
        <taxon>Leotiomycetes</taxon>
        <taxon>Helotiales</taxon>
        <taxon>Sclerotiniaceae</taxon>
        <taxon>Sclerotinia</taxon>
    </lineage>
</organism>
<evidence type="ECO:0000256" key="2">
    <source>
        <dbReference type="ARBA" id="ARBA00005466"/>
    </source>
</evidence>
<dbReference type="SUPFAM" id="SSF56176">
    <property type="entry name" value="FAD-binding/transporter-associated domain-like"/>
    <property type="match status" value="1"/>
</dbReference>
<protein>
    <recommendedName>
        <fullName evidence="6">FAD-binding PCMH-type domain-containing protein</fullName>
    </recommendedName>
</protein>
<dbReference type="InterPro" id="IPR012951">
    <property type="entry name" value="BBE"/>
</dbReference>
<dbReference type="InterPro" id="IPR006094">
    <property type="entry name" value="Oxid_FAD_bind_N"/>
</dbReference>
<dbReference type="GO" id="GO:0071949">
    <property type="term" value="F:FAD binding"/>
    <property type="evidence" value="ECO:0007669"/>
    <property type="project" value="InterPro"/>
</dbReference>
<dbReference type="InterPro" id="IPR016166">
    <property type="entry name" value="FAD-bd_PCMH"/>
</dbReference>
<evidence type="ECO:0000256" key="3">
    <source>
        <dbReference type="ARBA" id="ARBA00022630"/>
    </source>
</evidence>
<dbReference type="PROSITE" id="PS51387">
    <property type="entry name" value="FAD_PCMH"/>
    <property type="match status" value="1"/>
</dbReference>
<feature type="domain" description="FAD-binding PCMH-type" evidence="6">
    <location>
        <begin position="1"/>
        <end position="111"/>
    </location>
</feature>
<name>A0A9X0AU04_9HELO</name>
<dbReference type="OrthoDB" id="9996127at2759"/>
<dbReference type="PANTHER" id="PTHR42973">
    <property type="entry name" value="BINDING OXIDOREDUCTASE, PUTATIVE (AFU_ORTHOLOGUE AFUA_1G17690)-RELATED"/>
    <property type="match status" value="1"/>
</dbReference>
<comment type="cofactor">
    <cofactor evidence="1">
        <name>FAD</name>
        <dbReference type="ChEBI" id="CHEBI:57692"/>
    </cofactor>
</comment>
<dbReference type="Gene3D" id="3.40.462.20">
    <property type="match status" value="1"/>
</dbReference>